<keyword evidence="8 14" id="KW-0418">Kinase</keyword>
<dbReference type="SMART" id="SM00387">
    <property type="entry name" value="HATPase_c"/>
    <property type="match status" value="1"/>
</dbReference>
<dbReference type="EMBL" id="DVHC01000027">
    <property type="protein sequence ID" value="HIR58908.1"/>
    <property type="molecule type" value="Genomic_DNA"/>
</dbReference>
<feature type="transmembrane region" description="Helical" evidence="12">
    <location>
        <begin position="12"/>
        <end position="31"/>
    </location>
</feature>
<keyword evidence="7 12" id="KW-0812">Transmembrane</keyword>
<feature type="transmembrane region" description="Helical" evidence="12">
    <location>
        <begin position="37"/>
        <end position="60"/>
    </location>
</feature>
<keyword evidence="4" id="KW-1003">Cell membrane</keyword>
<accession>A0A9D1DTY8</accession>
<dbReference type="InterPro" id="IPR004358">
    <property type="entry name" value="Sig_transdc_His_kin-like_C"/>
</dbReference>
<evidence type="ECO:0000256" key="10">
    <source>
        <dbReference type="ARBA" id="ARBA00023012"/>
    </source>
</evidence>
<reference evidence="14" key="1">
    <citation type="submission" date="2020-10" db="EMBL/GenBank/DDBJ databases">
        <authorList>
            <person name="Gilroy R."/>
        </authorList>
    </citation>
    <scope>NUCLEOTIDE SEQUENCE</scope>
    <source>
        <strain evidence="14">CHK184-20233</strain>
    </source>
</reference>
<dbReference type="PANTHER" id="PTHR45453:SF2">
    <property type="entry name" value="HISTIDINE KINASE"/>
    <property type="match status" value="1"/>
</dbReference>
<dbReference type="InterPro" id="IPR036890">
    <property type="entry name" value="HATPase_C_sf"/>
</dbReference>
<dbReference type="GO" id="GO:0004721">
    <property type="term" value="F:phosphoprotein phosphatase activity"/>
    <property type="evidence" value="ECO:0007669"/>
    <property type="project" value="TreeGrafter"/>
</dbReference>
<dbReference type="InterPro" id="IPR036097">
    <property type="entry name" value="HisK_dim/P_sf"/>
</dbReference>
<keyword evidence="11 12" id="KW-0472">Membrane</keyword>
<dbReference type="PANTHER" id="PTHR45453">
    <property type="entry name" value="PHOSPHATE REGULON SENSOR PROTEIN PHOR"/>
    <property type="match status" value="1"/>
</dbReference>
<dbReference type="Proteomes" id="UP000824232">
    <property type="component" value="Unassembled WGS sequence"/>
</dbReference>
<dbReference type="SUPFAM" id="SSF47384">
    <property type="entry name" value="Homodimeric domain of signal transducing histidine kinase"/>
    <property type="match status" value="1"/>
</dbReference>
<evidence type="ECO:0000256" key="3">
    <source>
        <dbReference type="ARBA" id="ARBA00012438"/>
    </source>
</evidence>
<dbReference type="EC" id="2.7.13.3" evidence="3"/>
<evidence type="ECO:0000259" key="13">
    <source>
        <dbReference type="PROSITE" id="PS50109"/>
    </source>
</evidence>
<proteinExistence type="predicted"/>
<dbReference type="GO" id="GO:0016036">
    <property type="term" value="P:cellular response to phosphate starvation"/>
    <property type="evidence" value="ECO:0007669"/>
    <property type="project" value="TreeGrafter"/>
</dbReference>
<reference evidence="14" key="2">
    <citation type="journal article" date="2021" name="PeerJ">
        <title>Extensive microbial diversity within the chicken gut microbiome revealed by metagenomics and culture.</title>
        <authorList>
            <person name="Gilroy R."/>
            <person name="Ravi A."/>
            <person name="Getino M."/>
            <person name="Pursley I."/>
            <person name="Horton D.L."/>
            <person name="Alikhan N.F."/>
            <person name="Baker D."/>
            <person name="Gharbi K."/>
            <person name="Hall N."/>
            <person name="Watson M."/>
            <person name="Adriaenssens E.M."/>
            <person name="Foster-Nyarko E."/>
            <person name="Jarju S."/>
            <person name="Secka A."/>
            <person name="Antonio M."/>
            <person name="Oren A."/>
            <person name="Chaudhuri R.R."/>
            <person name="La Ragione R."/>
            <person name="Hildebrand F."/>
            <person name="Pallen M.J."/>
        </authorList>
    </citation>
    <scope>NUCLEOTIDE SEQUENCE</scope>
    <source>
        <strain evidence="14">CHK184-20233</strain>
    </source>
</reference>
<evidence type="ECO:0000256" key="5">
    <source>
        <dbReference type="ARBA" id="ARBA00022553"/>
    </source>
</evidence>
<dbReference type="InterPro" id="IPR005467">
    <property type="entry name" value="His_kinase_dom"/>
</dbReference>
<dbReference type="GO" id="GO:0000155">
    <property type="term" value="F:phosphorelay sensor kinase activity"/>
    <property type="evidence" value="ECO:0007669"/>
    <property type="project" value="InterPro"/>
</dbReference>
<gene>
    <name evidence="14" type="ORF">IAB38_02555</name>
</gene>
<protein>
    <recommendedName>
        <fullName evidence="3">histidine kinase</fullName>
        <ecNumber evidence="3">2.7.13.3</ecNumber>
    </recommendedName>
</protein>
<sequence>MMFVEYLEEKIFFIIISLIFTLFLSIYLLLIGVNASLIILLAILIIVFIFISLLVSYLLIKKRYVKIVNLVDSLDEKYLIKEVIDKPKNLENKAYYYALDKACKALNDKLSEVENSKNEYLDFLDSFIHEVKTPISALALYADNNNDERIKEEVLKISRLVDKMLFYARSDVVEKDYFIKEVSLADLVHPAILEYKNYLLNYHIKVEVKDLDNLKVYTDIKWLNFIIGQIISNSLKYQNKKDRLVRIKGVSTKNNIKLEIYDNGVGIKEADISKVFEKGFTGSNRNKKNASGIGLYLTKKLCDKLGIDIKIESVYLKYTKVVITFPKGNYFIK</sequence>
<evidence type="ECO:0000256" key="12">
    <source>
        <dbReference type="SAM" id="Phobius"/>
    </source>
</evidence>
<evidence type="ECO:0000256" key="7">
    <source>
        <dbReference type="ARBA" id="ARBA00022692"/>
    </source>
</evidence>
<keyword evidence="9 12" id="KW-1133">Transmembrane helix</keyword>
<comment type="caution">
    <text evidence="14">The sequence shown here is derived from an EMBL/GenBank/DDBJ whole genome shotgun (WGS) entry which is preliminary data.</text>
</comment>
<dbReference type="Gene3D" id="3.30.565.10">
    <property type="entry name" value="Histidine kinase-like ATPase, C-terminal domain"/>
    <property type="match status" value="1"/>
</dbReference>
<keyword evidence="5" id="KW-0597">Phosphoprotein</keyword>
<evidence type="ECO:0000256" key="8">
    <source>
        <dbReference type="ARBA" id="ARBA00022777"/>
    </source>
</evidence>
<evidence type="ECO:0000256" key="11">
    <source>
        <dbReference type="ARBA" id="ARBA00023136"/>
    </source>
</evidence>
<evidence type="ECO:0000256" key="9">
    <source>
        <dbReference type="ARBA" id="ARBA00022989"/>
    </source>
</evidence>
<keyword evidence="10" id="KW-0902">Two-component regulatory system</keyword>
<evidence type="ECO:0000313" key="14">
    <source>
        <dbReference type="EMBL" id="HIR58908.1"/>
    </source>
</evidence>
<dbReference type="InterPro" id="IPR003661">
    <property type="entry name" value="HisK_dim/P_dom"/>
</dbReference>
<dbReference type="GO" id="GO:0005886">
    <property type="term" value="C:plasma membrane"/>
    <property type="evidence" value="ECO:0007669"/>
    <property type="project" value="UniProtKB-SubCell"/>
</dbReference>
<dbReference type="SUPFAM" id="SSF55874">
    <property type="entry name" value="ATPase domain of HSP90 chaperone/DNA topoisomerase II/histidine kinase"/>
    <property type="match status" value="1"/>
</dbReference>
<evidence type="ECO:0000256" key="2">
    <source>
        <dbReference type="ARBA" id="ARBA00004651"/>
    </source>
</evidence>
<dbReference type="Pfam" id="PF02518">
    <property type="entry name" value="HATPase_c"/>
    <property type="match status" value="1"/>
</dbReference>
<evidence type="ECO:0000256" key="6">
    <source>
        <dbReference type="ARBA" id="ARBA00022679"/>
    </source>
</evidence>
<dbReference type="PROSITE" id="PS50109">
    <property type="entry name" value="HIS_KIN"/>
    <property type="match status" value="1"/>
</dbReference>
<dbReference type="InterPro" id="IPR003594">
    <property type="entry name" value="HATPase_dom"/>
</dbReference>
<dbReference type="Gene3D" id="1.10.287.130">
    <property type="match status" value="1"/>
</dbReference>
<comment type="catalytic activity">
    <reaction evidence="1">
        <text>ATP + protein L-histidine = ADP + protein N-phospho-L-histidine.</text>
        <dbReference type="EC" id="2.7.13.3"/>
    </reaction>
</comment>
<organism evidence="14 15">
    <name type="scientific">Candidatus Onthousia excrementipullorum</name>
    <dbReference type="NCBI Taxonomy" id="2840884"/>
    <lineage>
        <taxon>Bacteria</taxon>
        <taxon>Bacillati</taxon>
        <taxon>Bacillota</taxon>
        <taxon>Bacilli</taxon>
        <taxon>Candidatus Onthousia</taxon>
    </lineage>
</organism>
<evidence type="ECO:0000256" key="1">
    <source>
        <dbReference type="ARBA" id="ARBA00000085"/>
    </source>
</evidence>
<comment type="subcellular location">
    <subcellularLocation>
        <location evidence="2">Cell membrane</location>
        <topology evidence="2">Multi-pass membrane protein</topology>
    </subcellularLocation>
</comment>
<evidence type="ECO:0000256" key="4">
    <source>
        <dbReference type="ARBA" id="ARBA00022475"/>
    </source>
</evidence>
<name>A0A9D1DTY8_9FIRM</name>
<keyword evidence="6" id="KW-0808">Transferase</keyword>
<dbReference type="PRINTS" id="PR00344">
    <property type="entry name" value="BCTRLSENSOR"/>
</dbReference>
<feature type="domain" description="Histidine kinase" evidence="13">
    <location>
        <begin position="126"/>
        <end position="329"/>
    </location>
</feature>
<evidence type="ECO:0000313" key="15">
    <source>
        <dbReference type="Proteomes" id="UP000824232"/>
    </source>
</evidence>
<dbReference type="CDD" id="cd00082">
    <property type="entry name" value="HisKA"/>
    <property type="match status" value="1"/>
</dbReference>
<dbReference type="InterPro" id="IPR050351">
    <property type="entry name" value="BphY/WalK/GraS-like"/>
</dbReference>
<dbReference type="AlphaFoldDB" id="A0A9D1DTY8"/>